<organism evidence="1 2">
    <name type="scientific">Tuber borchii</name>
    <name type="common">White truffle</name>
    <dbReference type="NCBI Taxonomy" id="42251"/>
    <lineage>
        <taxon>Eukaryota</taxon>
        <taxon>Fungi</taxon>
        <taxon>Dikarya</taxon>
        <taxon>Ascomycota</taxon>
        <taxon>Pezizomycotina</taxon>
        <taxon>Pezizomycetes</taxon>
        <taxon>Pezizales</taxon>
        <taxon>Tuberaceae</taxon>
        <taxon>Tuber</taxon>
    </lineage>
</organism>
<name>A0A2T6ZA73_TUBBO</name>
<accession>A0A2T6ZA73</accession>
<proteinExistence type="predicted"/>
<sequence length="73" mass="8641">MLGVRREFKITVDYVNSFFFPRILHFLYNILYVRFPSLFLFHSHRSCPFPFQLGAINPYSSFSHYFVAPGGTE</sequence>
<evidence type="ECO:0000313" key="2">
    <source>
        <dbReference type="Proteomes" id="UP000244722"/>
    </source>
</evidence>
<comment type="caution">
    <text evidence="1">The sequence shown here is derived from an EMBL/GenBank/DDBJ whole genome shotgun (WGS) entry which is preliminary data.</text>
</comment>
<dbReference type="AlphaFoldDB" id="A0A2T6ZA73"/>
<evidence type="ECO:0000313" key="1">
    <source>
        <dbReference type="EMBL" id="PUU72385.1"/>
    </source>
</evidence>
<dbReference type="Proteomes" id="UP000244722">
    <property type="component" value="Unassembled WGS sequence"/>
</dbReference>
<gene>
    <name evidence="1" type="ORF">B9Z19DRAFT_1097370</name>
</gene>
<reference evidence="1 2" key="1">
    <citation type="submission" date="2017-04" db="EMBL/GenBank/DDBJ databases">
        <title>Draft genome sequence of Tuber borchii Vittad., a whitish edible truffle.</title>
        <authorList>
            <consortium name="DOE Joint Genome Institute"/>
            <person name="Murat C."/>
            <person name="Kuo A."/>
            <person name="Barry K.W."/>
            <person name="Clum A."/>
            <person name="Dockter R.B."/>
            <person name="Fauchery L."/>
            <person name="Iotti M."/>
            <person name="Kohler A."/>
            <person name="Labutti K."/>
            <person name="Lindquist E.A."/>
            <person name="Lipzen A."/>
            <person name="Ohm R.A."/>
            <person name="Wang M."/>
            <person name="Grigoriev I.V."/>
            <person name="Zambonelli A."/>
            <person name="Martin F.M."/>
        </authorList>
    </citation>
    <scope>NUCLEOTIDE SEQUENCE [LARGE SCALE GENOMIC DNA]</scope>
    <source>
        <strain evidence="1 2">Tbo3840</strain>
    </source>
</reference>
<protein>
    <submittedName>
        <fullName evidence="1">Uncharacterized protein</fullName>
    </submittedName>
</protein>
<dbReference type="EMBL" id="NESQ01000552">
    <property type="protein sequence ID" value="PUU72385.1"/>
    <property type="molecule type" value="Genomic_DNA"/>
</dbReference>
<keyword evidence="2" id="KW-1185">Reference proteome</keyword>